<keyword evidence="2" id="KW-1185">Reference proteome</keyword>
<proteinExistence type="predicted"/>
<gene>
    <name evidence="1" type="ORF">HPB47_016538</name>
</gene>
<comment type="caution">
    <text evidence="1">The sequence shown here is derived from an EMBL/GenBank/DDBJ whole genome shotgun (WGS) entry which is preliminary data.</text>
</comment>
<accession>A0AC60QQN3</accession>
<feature type="non-terminal residue" evidence="1">
    <location>
        <position position="201"/>
    </location>
</feature>
<evidence type="ECO:0000313" key="2">
    <source>
        <dbReference type="Proteomes" id="UP000805193"/>
    </source>
</evidence>
<dbReference type="EMBL" id="JABSTQ010005242">
    <property type="protein sequence ID" value="KAG0439771.1"/>
    <property type="molecule type" value="Genomic_DNA"/>
</dbReference>
<reference evidence="1 2" key="1">
    <citation type="journal article" date="2020" name="Cell">
        <title>Large-Scale Comparative Analyses of Tick Genomes Elucidate Their Genetic Diversity and Vector Capacities.</title>
        <authorList>
            <consortium name="Tick Genome and Microbiome Consortium (TIGMIC)"/>
            <person name="Jia N."/>
            <person name="Wang J."/>
            <person name="Shi W."/>
            <person name="Du L."/>
            <person name="Sun Y."/>
            <person name="Zhan W."/>
            <person name="Jiang J.F."/>
            <person name="Wang Q."/>
            <person name="Zhang B."/>
            <person name="Ji P."/>
            <person name="Bell-Sakyi L."/>
            <person name="Cui X.M."/>
            <person name="Yuan T.T."/>
            <person name="Jiang B.G."/>
            <person name="Yang W.F."/>
            <person name="Lam T.T."/>
            <person name="Chang Q.C."/>
            <person name="Ding S.J."/>
            <person name="Wang X.J."/>
            <person name="Zhu J.G."/>
            <person name="Ruan X.D."/>
            <person name="Zhao L."/>
            <person name="Wei J.T."/>
            <person name="Ye R.Z."/>
            <person name="Que T.C."/>
            <person name="Du C.H."/>
            <person name="Zhou Y.H."/>
            <person name="Cheng J.X."/>
            <person name="Dai P.F."/>
            <person name="Guo W.B."/>
            <person name="Han X.H."/>
            <person name="Huang E.J."/>
            <person name="Li L.F."/>
            <person name="Wei W."/>
            <person name="Gao Y.C."/>
            <person name="Liu J.Z."/>
            <person name="Shao H.Z."/>
            <person name="Wang X."/>
            <person name="Wang C.C."/>
            <person name="Yang T.C."/>
            <person name="Huo Q.B."/>
            <person name="Li W."/>
            <person name="Chen H.Y."/>
            <person name="Chen S.E."/>
            <person name="Zhou L.G."/>
            <person name="Ni X.B."/>
            <person name="Tian J.H."/>
            <person name="Sheng Y."/>
            <person name="Liu T."/>
            <person name="Pan Y.S."/>
            <person name="Xia L.Y."/>
            <person name="Li J."/>
            <person name="Zhao F."/>
            <person name="Cao W.C."/>
        </authorList>
    </citation>
    <scope>NUCLEOTIDE SEQUENCE [LARGE SCALE GENOMIC DNA]</scope>
    <source>
        <strain evidence="1">Iper-2018</strain>
    </source>
</reference>
<evidence type="ECO:0000313" key="1">
    <source>
        <dbReference type="EMBL" id="KAG0439771.1"/>
    </source>
</evidence>
<sequence length="201" mass="21481">MGGRETPQGAVLSPFLFNVALCRLPEQLSQIPGLKHSLYADDVTLWAEAGTAGSLEGILQEGIDVVQKYAGIRDMACSTEKSEYMVLRPVRRGKATPQNEPPKGSPEASGLPTAENMHQNITMHVAETAASIFTNDTIRISGVLLSGGSIATTSTEDAEETAIALASRYPTLPPLFRTPSAQFKITPGAHIEVRGQDPPRL</sequence>
<organism evidence="1 2">
    <name type="scientific">Ixodes persulcatus</name>
    <name type="common">Taiga tick</name>
    <dbReference type="NCBI Taxonomy" id="34615"/>
    <lineage>
        <taxon>Eukaryota</taxon>
        <taxon>Metazoa</taxon>
        <taxon>Ecdysozoa</taxon>
        <taxon>Arthropoda</taxon>
        <taxon>Chelicerata</taxon>
        <taxon>Arachnida</taxon>
        <taxon>Acari</taxon>
        <taxon>Parasitiformes</taxon>
        <taxon>Ixodida</taxon>
        <taxon>Ixodoidea</taxon>
        <taxon>Ixodidae</taxon>
        <taxon>Ixodinae</taxon>
        <taxon>Ixodes</taxon>
    </lineage>
</organism>
<protein>
    <submittedName>
        <fullName evidence="1">Uncharacterized protein</fullName>
    </submittedName>
</protein>
<dbReference type="Proteomes" id="UP000805193">
    <property type="component" value="Unassembled WGS sequence"/>
</dbReference>
<name>A0AC60QQN3_IXOPE</name>